<dbReference type="PROSITE" id="PS50076">
    <property type="entry name" value="DNAJ_2"/>
    <property type="match status" value="1"/>
</dbReference>
<dbReference type="FunFam" id="1.10.287.110:FF:000041">
    <property type="entry name" value="Chaperone protein DNAj, putative"/>
    <property type="match status" value="1"/>
</dbReference>
<feature type="region of interest" description="Disordered" evidence="6">
    <location>
        <begin position="106"/>
        <end position="131"/>
    </location>
</feature>
<dbReference type="Pfam" id="PF00226">
    <property type="entry name" value="DnaJ"/>
    <property type="match status" value="1"/>
</dbReference>
<reference evidence="9" key="1">
    <citation type="submission" date="2021-01" db="EMBL/GenBank/DDBJ databases">
        <authorList>
            <person name="Corre E."/>
            <person name="Pelletier E."/>
            <person name="Niang G."/>
            <person name="Scheremetjew M."/>
            <person name="Finn R."/>
            <person name="Kale V."/>
            <person name="Holt S."/>
            <person name="Cochrane G."/>
            <person name="Meng A."/>
            <person name="Brown T."/>
            <person name="Cohen L."/>
        </authorList>
    </citation>
    <scope>NUCLEOTIDE SEQUENCE</scope>
    <source>
        <strain evidence="9">SL-175</strain>
    </source>
</reference>
<keyword evidence="3 5" id="KW-0863">Zinc-finger</keyword>
<dbReference type="Pfam" id="PF01556">
    <property type="entry name" value="DnaJ_C"/>
    <property type="match status" value="1"/>
</dbReference>
<dbReference type="CDD" id="cd10719">
    <property type="entry name" value="DnaJ_zf"/>
    <property type="match status" value="1"/>
</dbReference>
<name>A0A7S0SLL4_9CHLO</name>
<dbReference type="SUPFAM" id="SSF57938">
    <property type="entry name" value="DnaJ/Hsp40 cysteine-rich domain"/>
    <property type="match status" value="1"/>
</dbReference>
<dbReference type="InterPro" id="IPR036869">
    <property type="entry name" value="J_dom_sf"/>
</dbReference>
<dbReference type="GO" id="GO:0009408">
    <property type="term" value="P:response to heat"/>
    <property type="evidence" value="ECO:0007669"/>
    <property type="project" value="InterPro"/>
</dbReference>
<dbReference type="Gene3D" id="1.10.287.110">
    <property type="entry name" value="DnaJ domain"/>
    <property type="match status" value="1"/>
</dbReference>
<dbReference type="GO" id="GO:0030544">
    <property type="term" value="F:Hsp70 protein binding"/>
    <property type="evidence" value="ECO:0007669"/>
    <property type="project" value="InterPro"/>
</dbReference>
<feature type="region of interest" description="Disordered" evidence="6">
    <location>
        <begin position="376"/>
        <end position="425"/>
    </location>
</feature>
<dbReference type="GO" id="GO:0005524">
    <property type="term" value="F:ATP binding"/>
    <property type="evidence" value="ECO:0007669"/>
    <property type="project" value="InterPro"/>
</dbReference>
<dbReference type="PROSITE" id="PS51188">
    <property type="entry name" value="ZF_CR"/>
    <property type="match status" value="1"/>
</dbReference>
<dbReference type="FunFam" id="2.60.260.20:FF:000003">
    <property type="entry name" value="DnaJ subfamily A member 2"/>
    <property type="match status" value="1"/>
</dbReference>
<keyword evidence="1 5" id="KW-0479">Metal-binding</keyword>
<feature type="compositionally biased region" description="Gly residues" evidence="6">
    <location>
        <begin position="106"/>
        <end position="122"/>
    </location>
</feature>
<evidence type="ECO:0000256" key="1">
    <source>
        <dbReference type="ARBA" id="ARBA00022723"/>
    </source>
</evidence>
<dbReference type="SUPFAM" id="SSF49493">
    <property type="entry name" value="HSP40/DnaJ peptide-binding domain"/>
    <property type="match status" value="2"/>
</dbReference>
<dbReference type="GO" id="GO:0006457">
    <property type="term" value="P:protein folding"/>
    <property type="evidence" value="ECO:0007669"/>
    <property type="project" value="InterPro"/>
</dbReference>
<dbReference type="InterPro" id="IPR044713">
    <property type="entry name" value="DNJA1/2-like"/>
</dbReference>
<protein>
    <recommendedName>
        <fullName evidence="10">J domain-containing protein</fullName>
    </recommendedName>
</protein>
<evidence type="ECO:0000259" key="7">
    <source>
        <dbReference type="PROSITE" id="PS50076"/>
    </source>
</evidence>
<dbReference type="EMBL" id="HBFC01022017">
    <property type="protein sequence ID" value="CAD8710490.1"/>
    <property type="molecule type" value="Transcribed_RNA"/>
</dbReference>
<dbReference type="InterPro" id="IPR008971">
    <property type="entry name" value="HSP40/DnaJ_pept-bd"/>
</dbReference>
<evidence type="ECO:0000256" key="5">
    <source>
        <dbReference type="PROSITE-ProRule" id="PRU00546"/>
    </source>
</evidence>
<dbReference type="InterPro" id="IPR018253">
    <property type="entry name" value="DnaJ_domain_CS"/>
</dbReference>
<dbReference type="Gene3D" id="2.60.260.20">
    <property type="entry name" value="Urease metallochaperone UreE, N-terminal domain"/>
    <property type="match status" value="2"/>
</dbReference>
<dbReference type="InterPro" id="IPR001305">
    <property type="entry name" value="HSP_DnaJ_Cys-rich_dom"/>
</dbReference>
<feature type="domain" description="J" evidence="7">
    <location>
        <begin position="15"/>
        <end position="76"/>
    </location>
</feature>
<dbReference type="GO" id="GO:0051082">
    <property type="term" value="F:unfolded protein binding"/>
    <property type="evidence" value="ECO:0007669"/>
    <property type="project" value="InterPro"/>
</dbReference>
<evidence type="ECO:0000256" key="6">
    <source>
        <dbReference type="SAM" id="MobiDB-lite"/>
    </source>
</evidence>
<dbReference type="SUPFAM" id="SSF46565">
    <property type="entry name" value="Chaperone J-domain"/>
    <property type="match status" value="1"/>
</dbReference>
<dbReference type="PANTHER" id="PTHR43888">
    <property type="entry name" value="DNAJ-LIKE-2, ISOFORM A-RELATED"/>
    <property type="match status" value="1"/>
</dbReference>
<evidence type="ECO:0000313" key="9">
    <source>
        <dbReference type="EMBL" id="CAD8710490.1"/>
    </source>
</evidence>
<dbReference type="GO" id="GO:0008270">
    <property type="term" value="F:zinc ion binding"/>
    <property type="evidence" value="ECO:0007669"/>
    <property type="project" value="UniProtKB-KW"/>
</dbReference>
<keyword evidence="2" id="KW-0677">Repeat</keyword>
<sequence>MNFGGMRPPKGDSEKFYNVLGVSKGADAAEIKKAYRKAAIKNHPDKGGDPEKFKEVTGAYEVLSDPDKREIYDQYGEEGLKEGMGGGGGGGGSPFDIFEAMFGGNPFGPGGPGGGQRGGGGRQRQRKGEDVVHGLKVSLEDLYNGITKKLSLAKNVLCPKCDGKGSKSGANGHCNGCKGSGVRVVVRQIAPGMVQQMQTVCNECRGSGQVISEKDKCGQCHGQKVVQEKKVLEVHIEKGMVNNQKIVFQGEADEAPGTIPGDIVFVVQEKEHALFKRKGTDLFLEKTLTLTEALCGFQMTVTHLDKRQLVISTNEGDVIKPSSFKAVYDEGMPTHQRPFDKGKLFVHFNVTFPEPGDLSDEDLKALEKLLPARPSVEIDPDNHEECSMHDVDMDAEMKRARGRGQATNEDDDEDEAGRRVQCAQQ</sequence>
<feature type="domain" description="CR-type" evidence="8">
    <location>
        <begin position="145"/>
        <end position="229"/>
    </location>
</feature>
<organism evidence="9">
    <name type="scientific">Mantoniella antarctica</name>
    <dbReference type="NCBI Taxonomy" id="81844"/>
    <lineage>
        <taxon>Eukaryota</taxon>
        <taxon>Viridiplantae</taxon>
        <taxon>Chlorophyta</taxon>
        <taxon>Mamiellophyceae</taxon>
        <taxon>Mamiellales</taxon>
        <taxon>Mamiellaceae</taxon>
        <taxon>Mantoniella</taxon>
    </lineage>
</organism>
<proteinExistence type="inferred from homology"/>
<dbReference type="SMART" id="SM00271">
    <property type="entry name" value="DnaJ"/>
    <property type="match status" value="1"/>
</dbReference>
<keyword evidence="4 5" id="KW-0862">Zinc</keyword>
<dbReference type="InterPro" id="IPR012724">
    <property type="entry name" value="DnaJ"/>
</dbReference>
<gene>
    <name evidence="9" type="ORF">MANT1106_LOCUS13176</name>
</gene>
<dbReference type="FunFam" id="2.60.260.20:FF:000068">
    <property type="entry name" value="Chaperone protein dnaJ 3"/>
    <property type="match status" value="1"/>
</dbReference>
<dbReference type="PRINTS" id="PR00625">
    <property type="entry name" value="JDOMAIN"/>
</dbReference>
<dbReference type="CDD" id="cd06257">
    <property type="entry name" value="DnaJ"/>
    <property type="match status" value="1"/>
</dbReference>
<dbReference type="FunFam" id="2.10.230.10:FF:000001">
    <property type="entry name" value="DnaJ subfamily A member 2"/>
    <property type="match status" value="1"/>
</dbReference>
<evidence type="ECO:0000259" key="8">
    <source>
        <dbReference type="PROSITE" id="PS51188"/>
    </source>
</evidence>
<evidence type="ECO:0000256" key="4">
    <source>
        <dbReference type="ARBA" id="ARBA00022833"/>
    </source>
</evidence>
<dbReference type="InterPro" id="IPR036410">
    <property type="entry name" value="HSP_DnaJ_Cys-rich_dom_sf"/>
</dbReference>
<dbReference type="Gene3D" id="2.10.230.10">
    <property type="entry name" value="Heat shock protein DnaJ, cysteine-rich domain"/>
    <property type="match status" value="1"/>
</dbReference>
<dbReference type="HAMAP" id="MF_01152">
    <property type="entry name" value="DnaJ"/>
    <property type="match status" value="1"/>
</dbReference>
<feature type="zinc finger region" description="CR-type" evidence="5">
    <location>
        <begin position="145"/>
        <end position="229"/>
    </location>
</feature>
<dbReference type="PROSITE" id="PS00636">
    <property type="entry name" value="DNAJ_1"/>
    <property type="match status" value="1"/>
</dbReference>
<dbReference type="Pfam" id="PF00684">
    <property type="entry name" value="DnaJ_CXXCXGXG"/>
    <property type="match status" value="1"/>
</dbReference>
<evidence type="ECO:0008006" key="10">
    <source>
        <dbReference type="Google" id="ProtNLM"/>
    </source>
</evidence>
<feature type="compositionally biased region" description="Basic and acidic residues" evidence="6">
    <location>
        <begin position="380"/>
        <end position="399"/>
    </location>
</feature>
<accession>A0A7S0SLL4</accession>
<evidence type="ECO:0000256" key="3">
    <source>
        <dbReference type="ARBA" id="ARBA00022771"/>
    </source>
</evidence>
<dbReference type="AlphaFoldDB" id="A0A7S0SLL4"/>
<evidence type="ECO:0000256" key="2">
    <source>
        <dbReference type="ARBA" id="ARBA00022737"/>
    </source>
</evidence>
<dbReference type="InterPro" id="IPR002939">
    <property type="entry name" value="DnaJ_C"/>
</dbReference>
<dbReference type="CDD" id="cd10747">
    <property type="entry name" value="DnaJ_C"/>
    <property type="match status" value="1"/>
</dbReference>
<dbReference type="InterPro" id="IPR001623">
    <property type="entry name" value="DnaJ_domain"/>
</dbReference>